<gene>
    <name evidence="1" type="ORF">KTA_06160</name>
</gene>
<sequence>MVRSLPSSLSASLNSLTRRPALALSLSDRLLHYTPYQAPATPDGWHDACLASDGSIVRVRLARASSFLAGTFQVQRISDPTQASQWATGAWITLPGAAGIMNQEGGCAIANCGGLLRAFAQRGSGGNQLWLWTSSDNGQSWSGPITVLSPPSNAFIKGIACAGTNDVFFAYDVLGGEAIGCSFFSGSSWSALQSWTLLPLSASGGLAVTCSGSLYTLIYSDNYSLASCTFNAATGQWNYGTVIAPATTTAIMRLAPHLSYANGLYTLSCIEADSGNLTGSVYSYPRLRQSADLQHWSNGTILHWLPCSYGAVVLPAVTPPSGSAGPRAYVVTMPAIASAPLPQSTTAAQELDLSSAVLAYRRLERPGCPARLEVLLDNSSGRYNALVGSPSHPGLLAPGATLTLSEGYYAGTPSLPVLIKTGSYMLSQLHFLRSPQENRLLLVASDRTRQLDLLARYQNSYSGQTLAFLLSEVCARAGLFSVALPTSAQLSQIIPSFVLHAGRPYRAALDELCNTYSLVYFLDQDEVLRFRELSSSEAPAWSYQPEIELLRFGSSDERANHIIVSGKPPAGGPPQALTTAEAYDDAHLQQVGCERLLFHIDQKLTTTSQCAQKATFLLAQEQRQASRHRIVVPLNPALQLFDVLALADSLAPTGSGQSLTCRISGLTVHYEAQQGQAEMVLDLEGL</sequence>
<protein>
    <recommendedName>
        <fullName evidence="2">Sialidase domain-containing protein</fullName>
    </recommendedName>
</protein>
<dbReference type="SUPFAM" id="SSF50939">
    <property type="entry name" value="Sialidases"/>
    <property type="match status" value="1"/>
</dbReference>
<evidence type="ECO:0000313" key="1">
    <source>
        <dbReference type="EMBL" id="BBH92417.1"/>
    </source>
</evidence>
<evidence type="ECO:0008006" key="2">
    <source>
        <dbReference type="Google" id="ProtNLM"/>
    </source>
</evidence>
<proteinExistence type="predicted"/>
<reference evidence="1" key="1">
    <citation type="submission" date="2018-12" db="EMBL/GenBank/DDBJ databases">
        <title>Novel natural products biosynthetic potential of the class Ktedonobacteria.</title>
        <authorList>
            <person name="Zheng Y."/>
            <person name="Saitou A."/>
            <person name="Wang C.M."/>
            <person name="Toyoda A."/>
            <person name="Minakuchi Y."/>
            <person name="Sekiguchi Y."/>
            <person name="Ueda K."/>
            <person name="Takano H."/>
            <person name="Sakai Y."/>
            <person name="Yokota A."/>
            <person name="Yabe S."/>
        </authorList>
    </citation>
    <scope>NUCLEOTIDE SEQUENCE</scope>
    <source>
        <strain evidence="1">A3-2</strain>
    </source>
</reference>
<dbReference type="EMBL" id="AP019377">
    <property type="protein sequence ID" value="BBH92417.1"/>
    <property type="molecule type" value="Genomic_DNA"/>
</dbReference>
<name>A0A455SVM0_9CHLR</name>
<organism evidence="1">
    <name type="scientific">Thermogemmatispora argillosa</name>
    <dbReference type="NCBI Taxonomy" id="2045280"/>
    <lineage>
        <taxon>Bacteria</taxon>
        <taxon>Bacillati</taxon>
        <taxon>Chloroflexota</taxon>
        <taxon>Ktedonobacteria</taxon>
        <taxon>Thermogemmatisporales</taxon>
        <taxon>Thermogemmatisporaceae</taxon>
        <taxon>Thermogemmatispora</taxon>
    </lineage>
</organism>
<accession>A0A455SVM0</accession>
<dbReference type="AlphaFoldDB" id="A0A455SVM0"/>
<dbReference type="InterPro" id="IPR036278">
    <property type="entry name" value="Sialidase_sf"/>
</dbReference>